<protein>
    <submittedName>
        <fullName evidence="8">Putative CDF family transporter</fullName>
    </submittedName>
</protein>
<dbReference type="InterPro" id="IPR040177">
    <property type="entry name" value="SLC30A9"/>
</dbReference>
<keyword evidence="4 6" id="KW-1133">Transmembrane helix</keyword>
<organism evidence="8 9">
    <name type="scientific">Nocardia asteroides NBRC 15531</name>
    <dbReference type="NCBI Taxonomy" id="1110697"/>
    <lineage>
        <taxon>Bacteria</taxon>
        <taxon>Bacillati</taxon>
        <taxon>Actinomycetota</taxon>
        <taxon>Actinomycetes</taxon>
        <taxon>Mycobacteriales</taxon>
        <taxon>Nocardiaceae</taxon>
        <taxon>Nocardia</taxon>
    </lineage>
</organism>
<dbReference type="EMBL" id="AB685274">
    <property type="protein sequence ID" value="BAO98858.1"/>
    <property type="molecule type" value="Genomic_DNA"/>
</dbReference>
<dbReference type="AlphaFoldDB" id="U5E9C0"/>
<dbReference type="NCBIfam" id="TIGR01297">
    <property type="entry name" value="CDF"/>
    <property type="match status" value="1"/>
</dbReference>
<dbReference type="InterPro" id="IPR027469">
    <property type="entry name" value="Cation_efflux_TMD_sf"/>
</dbReference>
<evidence type="ECO:0000313" key="8">
    <source>
        <dbReference type="EMBL" id="GAD86672.1"/>
    </source>
</evidence>
<dbReference type="PANTHER" id="PTHR13414">
    <property type="entry name" value="HUEL-CATION TRANSPORTER"/>
    <property type="match status" value="1"/>
</dbReference>
<dbReference type="InterPro" id="IPR002524">
    <property type="entry name" value="Cation_efflux"/>
</dbReference>
<dbReference type="GO" id="GO:0006829">
    <property type="term" value="P:zinc ion transport"/>
    <property type="evidence" value="ECO:0007669"/>
    <property type="project" value="InterPro"/>
</dbReference>
<evidence type="ECO:0000256" key="3">
    <source>
        <dbReference type="ARBA" id="ARBA00022692"/>
    </source>
</evidence>
<dbReference type="Proteomes" id="UP000017048">
    <property type="component" value="Unassembled WGS sequence"/>
</dbReference>
<evidence type="ECO:0000259" key="7">
    <source>
        <dbReference type="Pfam" id="PF01545"/>
    </source>
</evidence>
<gene>
    <name evidence="8" type="ORF">NCAST_33_00470</name>
</gene>
<feature type="domain" description="Cation efflux protein transmembrane" evidence="7">
    <location>
        <begin position="25"/>
        <end position="232"/>
    </location>
</feature>
<dbReference type="PANTHER" id="PTHR13414:SF9">
    <property type="entry name" value="PROTON-COUPLED ZINC ANTIPORTER SLC30A9, MITOCHONDRIAL"/>
    <property type="match status" value="1"/>
</dbReference>
<keyword evidence="9" id="KW-1185">Reference proteome</keyword>
<dbReference type="InterPro" id="IPR058533">
    <property type="entry name" value="Cation_efflux_TM"/>
</dbReference>
<dbReference type="Pfam" id="PF01545">
    <property type="entry name" value="Cation_efflux"/>
    <property type="match status" value="1"/>
</dbReference>
<feature type="transmembrane region" description="Helical" evidence="6">
    <location>
        <begin position="92"/>
        <end position="111"/>
    </location>
</feature>
<keyword evidence="2" id="KW-0813">Transport</keyword>
<keyword evidence="5 6" id="KW-0472">Membrane</keyword>
<feature type="transmembrane region" description="Helical" evidence="6">
    <location>
        <begin position="175"/>
        <end position="198"/>
    </location>
</feature>
<reference evidence="8 9" key="1">
    <citation type="journal article" date="2014" name="BMC Genomics">
        <title>Genome based analysis of type-I polyketide synthase and nonribosomal peptide synthetase gene clusters in seven strains of five representative Nocardia species.</title>
        <authorList>
            <person name="Komaki H."/>
            <person name="Ichikawa N."/>
            <person name="Hosoyama A."/>
            <person name="Takahashi-Nakaguchi A."/>
            <person name="Matsuzawa T."/>
            <person name="Suzuki K."/>
            <person name="Fujita N."/>
            <person name="Gonoi T."/>
        </authorList>
    </citation>
    <scope>NUCLEOTIDE SEQUENCE [LARGE SCALE GENOMIC DNA]</scope>
    <source>
        <strain evidence="8 9">NBRC 15531</strain>
    </source>
</reference>
<proteinExistence type="predicted"/>
<evidence type="ECO:0000256" key="6">
    <source>
        <dbReference type="SAM" id="Phobius"/>
    </source>
</evidence>
<evidence type="ECO:0000256" key="2">
    <source>
        <dbReference type="ARBA" id="ARBA00022448"/>
    </source>
</evidence>
<keyword evidence="3 6" id="KW-0812">Transmembrane</keyword>
<dbReference type="Gene3D" id="1.20.1510.10">
    <property type="entry name" value="Cation efflux protein transmembrane domain"/>
    <property type="match status" value="1"/>
</dbReference>
<name>U5E9C0_NOCAS</name>
<dbReference type="InterPro" id="IPR036837">
    <property type="entry name" value="Cation_efflux_CTD_sf"/>
</dbReference>
<feature type="transmembrane region" description="Helical" evidence="6">
    <location>
        <begin position="23"/>
        <end position="45"/>
    </location>
</feature>
<sequence>MAATRSARRVPFGDMAAEGDSKIAILAALGANAGIMIAKFIGAFVTGSSSMLAEAVHSVADTGNEALLLVGRNRAGQDPDTLHPFGYSRNRYFYSFVVALVLFTMGCLFAVNEAIHKIRFPHEIESPSVAIVILLVSMVLEGGSFRTARKQSAPLKGKHSWWHFIRNTRNPELPVVLLEDMGALIGLVFALAGVSLSVLTGNGVWDGVGTLLIGLLLGVNAVVLIVETKSLLIGEGATPREDTAMRAALVADPRIVRVIRIQTQYLGPEDLLVNAKIAMRPGLDISEVGAAIDAADARIRAAAPNACTVYLEPDVFKPESAHAAAETQ</sequence>
<evidence type="ECO:0000256" key="5">
    <source>
        <dbReference type="ARBA" id="ARBA00023136"/>
    </source>
</evidence>
<dbReference type="eggNOG" id="COG0053">
    <property type="taxonomic scope" value="Bacteria"/>
</dbReference>
<evidence type="ECO:0000313" key="9">
    <source>
        <dbReference type="Proteomes" id="UP000017048"/>
    </source>
</evidence>
<evidence type="ECO:0000256" key="4">
    <source>
        <dbReference type="ARBA" id="ARBA00022989"/>
    </source>
</evidence>
<feature type="transmembrane region" description="Helical" evidence="6">
    <location>
        <begin position="204"/>
        <end position="226"/>
    </location>
</feature>
<dbReference type="STRING" id="1824.SAMN05444423_1011636"/>
<accession>U5E9C0</accession>
<dbReference type="GO" id="GO:0008324">
    <property type="term" value="F:monoatomic cation transmembrane transporter activity"/>
    <property type="evidence" value="ECO:0007669"/>
    <property type="project" value="InterPro"/>
</dbReference>
<comment type="subcellular location">
    <subcellularLocation>
        <location evidence="1">Membrane</location>
        <topology evidence="1">Multi-pass membrane protein</topology>
    </subcellularLocation>
</comment>
<dbReference type="GO" id="GO:0016020">
    <property type="term" value="C:membrane"/>
    <property type="evidence" value="ECO:0007669"/>
    <property type="project" value="UniProtKB-SubCell"/>
</dbReference>
<dbReference type="SUPFAM" id="SSF161111">
    <property type="entry name" value="Cation efflux protein transmembrane domain-like"/>
    <property type="match status" value="1"/>
</dbReference>
<evidence type="ECO:0000256" key="1">
    <source>
        <dbReference type="ARBA" id="ARBA00004141"/>
    </source>
</evidence>
<dbReference type="SUPFAM" id="SSF160240">
    <property type="entry name" value="Cation efflux protein cytoplasmic domain-like"/>
    <property type="match status" value="1"/>
</dbReference>
<dbReference type="EMBL" id="BAFO02000033">
    <property type="protein sequence ID" value="GAD86672.1"/>
    <property type="molecule type" value="Genomic_DNA"/>
</dbReference>